<sequence>MSPTETRTDTTRPAPVRTAPGPAGETRAQTIRRRCFTALVIVLLIGIPAGYLVVSAEQSRSSGRDKEAESSVSGLRYTWPSKMKRRIFEVPIPAYSRNVAYFETSNWKSSRLYVQFTTTGTGLDAFLRGSGTARAELEAGRVTVGARDAGVVGWTFPPGRRWYGTTHRQDRPRPTRDITVDLTDPAAPRVYVVSTATP</sequence>
<dbReference type="RefSeq" id="WP_010470690.1">
    <property type="nucleotide sequence ID" value="NZ_CP095474.1"/>
</dbReference>
<proteinExistence type="predicted"/>
<accession>A0ABY4TGS5</accession>
<evidence type="ECO:0000313" key="3">
    <source>
        <dbReference type="EMBL" id="URN17518.1"/>
    </source>
</evidence>
<dbReference type="Proteomes" id="UP001056383">
    <property type="component" value="Chromosome"/>
</dbReference>
<evidence type="ECO:0000256" key="2">
    <source>
        <dbReference type="SAM" id="Phobius"/>
    </source>
</evidence>
<keyword evidence="2" id="KW-0812">Transmembrane</keyword>
<keyword evidence="2" id="KW-1133">Transmembrane helix</keyword>
<gene>
    <name evidence="3" type="ORF">MW084_18040</name>
</gene>
<dbReference type="EMBL" id="CP095474">
    <property type="protein sequence ID" value="URN17518.1"/>
    <property type="molecule type" value="Genomic_DNA"/>
</dbReference>
<evidence type="ECO:0008006" key="5">
    <source>
        <dbReference type="Google" id="ProtNLM"/>
    </source>
</evidence>
<evidence type="ECO:0000313" key="4">
    <source>
        <dbReference type="Proteomes" id="UP001056383"/>
    </source>
</evidence>
<name>A0ABY4TGS5_9ACTN</name>
<protein>
    <recommendedName>
        <fullName evidence="5">Sugar kinase</fullName>
    </recommendedName>
</protein>
<feature type="region of interest" description="Disordered" evidence="1">
    <location>
        <begin position="1"/>
        <end position="27"/>
    </location>
</feature>
<keyword evidence="4" id="KW-1185">Reference proteome</keyword>
<organism evidence="3 4">
    <name type="scientific">Streptomyces sudanensis</name>
    <dbReference type="NCBI Taxonomy" id="436397"/>
    <lineage>
        <taxon>Bacteria</taxon>
        <taxon>Bacillati</taxon>
        <taxon>Actinomycetota</taxon>
        <taxon>Actinomycetes</taxon>
        <taxon>Kitasatosporales</taxon>
        <taxon>Streptomycetaceae</taxon>
        <taxon>Streptomyces</taxon>
    </lineage>
</organism>
<keyword evidence="2" id="KW-0472">Membrane</keyword>
<reference evidence="3" key="1">
    <citation type="submission" date="2022-04" db="EMBL/GenBank/DDBJ databases">
        <title>Systematic whole-genome sequencing reveals an unexpected diversity among actinomycetoma pathogens and provides insights into their antibacterial susceptibilities.</title>
        <authorList>
            <person name="Watson A.K."/>
            <person name="Kepplinger B."/>
            <person name="Bakhiet S.M."/>
            <person name="Mhmoud N.A."/>
            <person name="Chapman J."/>
            <person name="Allenby N."/>
            <person name="Mickiewicz K."/>
            <person name="Goodfellow M."/>
            <person name="Fahal A.H."/>
            <person name="Errington J."/>
        </authorList>
    </citation>
    <scope>NUCLEOTIDE SEQUENCE</scope>
    <source>
        <strain evidence="3">SD 504</strain>
    </source>
</reference>
<evidence type="ECO:0000256" key="1">
    <source>
        <dbReference type="SAM" id="MobiDB-lite"/>
    </source>
</evidence>
<feature type="transmembrane region" description="Helical" evidence="2">
    <location>
        <begin position="35"/>
        <end position="54"/>
    </location>
</feature>
<feature type="compositionally biased region" description="Basic and acidic residues" evidence="1">
    <location>
        <begin position="1"/>
        <end position="10"/>
    </location>
</feature>